<feature type="compositionally biased region" description="Acidic residues" evidence="4">
    <location>
        <begin position="582"/>
        <end position="593"/>
    </location>
</feature>
<dbReference type="Pfam" id="PF00015">
    <property type="entry name" value="MCPsignal"/>
    <property type="match status" value="1"/>
</dbReference>
<evidence type="ECO:0000256" key="2">
    <source>
        <dbReference type="ARBA" id="ARBA00029447"/>
    </source>
</evidence>
<dbReference type="GO" id="GO:0007165">
    <property type="term" value="P:signal transduction"/>
    <property type="evidence" value="ECO:0007669"/>
    <property type="project" value="UniProtKB-KW"/>
</dbReference>
<dbReference type="SUPFAM" id="SSF58104">
    <property type="entry name" value="Methyl-accepting chemotaxis protein (MCP) signaling domain"/>
    <property type="match status" value="1"/>
</dbReference>
<dbReference type="GO" id="GO:0004888">
    <property type="term" value="F:transmembrane signaling receptor activity"/>
    <property type="evidence" value="ECO:0007669"/>
    <property type="project" value="TreeGrafter"/>
</dbReference>
<dbReference type="Gene3D" id="1.10.287.950">
    <property type="entry name" value="Methyl-accepting chemotaxis protein"/>
    <property type="match status" value="1"/>
</dbReference>
<dbReference type="InterPro" id="IPR003660">
    <property type="entry name" value="HAMP_dom"/>
</dbReference>
<gene>
    <name evidence="7" type="ORF">SAMN02745823_00501</name>
</gene>
<dbReference type="CDD" id="cd11386">
    <property type="entry name" value="MCP_signal"/>
    <property type="match status" value="1"/>
</dbReference>
<sequence>MKWYTNLKITNKLVFGFLVLAIIAAIVGGFGMLTITQLRAIDKKLYEENAVALQYAGTAALGAQMVMSDAQALSKMDASSNISNIKKSIDTMATEMASVDELINKLQGVLTTQDTTDTLADISKNWTDFKTYVNVVGQSMTKKDGASAANGSLLIATPLLNKISASYTALIQQISDEADGRAQQNSAQSTVAIIVMAVILVAGIVLSLVLGNIIARSIGGPLKSMAAAGDKLAVGDVDVDSVLSKKDYELKERKDEIGALAQMFDKLISGTKQQSDETKLVASGDLTVEIALKSARDQMGLSLRELVSNFHELASNIVTAAEQLASSSGAVSNSSLVLSQGATEQASSIEELNATLEEISSQTSFNAENATKANELAQKAKTNAVTGNKQMQEMLTAMQEISESSRNINKVIKVIDDIAFQTNILALNAAVEAARAGQAGRGFAVVAEEVRALAARSANAVKDTAELIDGSIRKVTAGTKIANDTAQALNDILVQVDKAAELVSAIDEASKEQALGIQQINQGISQVSQVVQTNAATAEESAAASEQMSSQAAQLKEQVGVFKLKKLESIYDEDSAYLGQADDGDDDEQDGDGADQPGDAVQVALSDEEFGKY</sequence>
<dbReference type="GO" id="GO:0005886">
    <property type="term" value="C:plasma membrane"/>
    <property type="evidence" value="ECO:0007669"/>
    <property type="project" value="TreeGrafter"/>
</dbReference>
<keyword evidence="5" id="KW-1133">Transmembrane helix</keyword>
<dbReference type="Pfam" id="PF12729">
    <property type="entry name" value="4HB_MCP_1"/>
    <property type="match status" value="1"/>
</dbReference>
<dbReference type="PANTHER" id="PTHR43531:SF11">
    <property type="entry name" value="METHYL-ACCEPTING CHEMOTAXIS PROTEIN 3"/>
    <property type="match status" value="1"/>
</dbReference>
<evidence type="ECO:0000313" key="8">
    <source>
        <dbReference type="Proteomes" id="UP000183995"/>
    </source>
</evidence>
<dbReference type="PROSITE" id="PS50111">
    <property type="entry name" value="CHEMOTAXIS_TRANSDUC_2"/>
    <property type="match status" value="1"/>
</dbReference>
<evidence type="ECO:0000313" key="7">
    <source>
        <dbReference type="EMBL" id="SHH61835.1"/>
    </source>
</evidence>
<dbReference type="InterPro" id="IPR024478">
    <property type="entry name" value="HlyB_4HB_MCP"/>
</dbReference>
<dbReference type="Gene3D" id="6.10.340.10">
    <property type="match status" value="1"/>
</dbReference>
<dbReference type="AlphaFoldDB" id="A0A1M5UFK5"/>
<evidence type="ECO:0000256" key="4">
    <source>
        <dbReference type="SAM" id="MobiDB-lite"/>
    </source>
</evidence>
<dbReference type="Pfam" id="PF00672">
    <property type="entry name" value="HAMP"/>
    <property type="match status" value="1"/>
</dbReference>
<dbReference type="EMBL" id="FQXV01000001">
    <property type="protein sequence ID" value="SHH61835.1"/>
    <property type="molecule type" value="Genomic_DNA"/>
</dbReference>
<keyword evidence="5" id="KW-0472">Membrane</keyword>
<keyword evidence="1" id="KW-0145">Chemotaxis</keyword>
<organism evidence="7 8">
    <name type="scientific">Sporobacter termitidis DSM 10068</name>
    <dbReference type="NCBI Taxonomy" id="1123282"/>
    <lineage>
        <taxon>Bacteria</taxon>
        <taxon>Bacillati</taxon>
        <taxon>Bacillota</taxon>
        <taxon>Clostridia</taxon>
        <taxon>Eubacteriales</taxon>
        <taxon>Oscillospiraceae</taxon>
        <taxon>Sporobacter</taxon>
    </lineage>
</organism>
<dbReference type="STRING" id="1123282.SAMN02745823_00501"/>
<dbReference type="GO" id="GO:0006935">
    <property type="term" value="P:chemotaxis"/>
    <property type="evidence" value="ECO:0007669"/>
    <property type="project" value="UniProtKB-KW"/>
</dbReference>
<protein>
    <submittedName>
        <fullName evidence="7">Methyl-accepting chemotaxis protein</fullName>
    </submittedName>
</protein>
<comment type="similarity">
    <text evidence="2">Belongs to the methyl-accepting chemotaxis (MCP) protein family.</text>
</comment>
<evidence type="ECO:0000259" key="6">
    <source>
        <dbReference type="PROSITE" id="PS50111"/>
    </source>
</evidence>
<dbReference type="Proteomes" id="UP000183995">
    <property type="component" value="Unassembled WGS sequence"/>
</dbReference>
<feature type="domain" description="Methyl-accepting transducer" evidence="6">
    <location>
        <begin position="320"/>
        <end position="549"/>
    </location>
</feature>
<dbReference type="RefSeq" id="WP_073076037.1">
    <property type="nucleotide sequence ID" value="NZ_FQXV01000001.1"/>
</dbReference>
<keyword evidence="5" id="KW-0812">Transmembrane</keyword>
<evidence type="ECO:0000256" key="1">
    <source>
        <dbReference type="ARBA" id="ARBA00022500"/>
    </source>
</evidence>
<feature type="region of interest" description="Disordered" evidence="4">
    <location>
        <begin position="575"/>
        <end position="613"/>
    </location>
</feature>
<feature type="transmembrane region" description="Helical" evidence="5">
    <location>
        <begin position="191"/>
        <end position="215"/>
    </location>
</feature>
<keyword evidence="3" id="KW-0807">Transducer</keyword>
<dbReference type="InterPro" id="IPR004089">
    <property type="entry name" value="MCPsignal_dom"/>
</dbReference>
<keyword evidence="8" id="KW-1185">Reference proteome</keyword>
<accession>A0A1M5UFK5</accession>
<feature type="transmembrane region" description="Helical" evidence="5">
    <location>
        <begin position="13"/>
        <end position="35"/>
    </location>
</feature>
<dbReference type="SMART" id="SM00283">
    <property type="entry name" value="MA"/>
    <property type="match status" value="1"/>
</dbReference>
<evidence type="ECO:0000256" key="3">
    <source>
        <dbReference type="PROSITE-ProRule" id="PRU00284"/>
    </source>
</evidence>
<dbReference type="InterPro" id="IPR051310">
    <property type="entry name" value="MCP_chemotaxis"/>
</dbReference>
<dbReference type="OrthoDB" id="1862723at2"/>
<evidence type="ECO:0000256" key="5">
    <source>
        <dbReference type="SAM" id="Phobius"/>
    </source>
</evidence>
<name>A0A1M5UFK5_9FIRM</name>
<dbReference type="PANTHER" id="PTHR43531">
    <property type="entry name" value="PROTEIN ICFG"/>
    <property type="match status" value="1"/>
</dbReference>
<reference evidence="7 8" key="1">
    <citation type="submission" date="2016-11" db="EMBL/GenBank/DDBJ databases">
        <authorList>
            <person name="Jaros S."/>
            <person name="Januszkiewicz K."/>
            <person name="Wedrychowicz H."/>
        </authorList>
    </citation>
    <scope>NUCLEOTIDE SEQUENCE [LARGE SCALE GENOMIC DNA]</scope>
    <source>
        <strain evidence="7 8">DSM 10068</strain>
    </source>
</reference>
<proteinExistence type="inferred from homology"/>